<sequence length="87" mass="9588">MSHFSLYGDPDAEMRLKSFTGTSKNGKSVIRIEIECSTPWRFGYALEELGKVQDGQKPQKAPPKKPAKAKALALPPPQLMLPDPGQH</sequence>
<reference evidence="2 3" key="1">
    <citation type="submission" date="2019-01" db="EMBL/GenBank/DDBJ databases">
        <title>Sinorhodobacter populi sp. nov. isolated from the symptomatic bark tissue of Populus euramericana canker.</title>
        <authorList>
            <person name="Xu G."/>
        </authorList>
    </citation>
    <scope>NUCLEOTIDE SEQUENCE [LARGE SCALE GENOMIC DNA]</scope>
    <source>
        <strain evidence="2 3">CCTCC AB2012026</strain>
    </source>
</reference>
<gene>
    <name evidence="2" type="ORF">EOW65_06615</name>
</gene>
<dbReference type="Proteomes" id="UP000286594">
    <property type="component" value="Unassembled WGS sequence"/>
</dbReference>
<dbReference type="RefSeq" id="WP_128148179.1">
    <property type="nucleotide sequence ID" value="NZ_SAVB01000006.1"/>
</dbReference>
<name>A0A443LN50_9RHOB</name>
<dbReference type="EMBL" id="SAVB01000006">
    <property type="protein sequence ID" value="RWR50621.1"/>
    <property type="molecule type" value="Genomic_DNA"/>
</dbReference>
<keyword evidence="3" id="KW-1185">Reference proteome</keyword>
<dbReference type="AlphaFoldDB" id="A0A443LN50"/>
<evidence type="ECO:0000313" key="2">
    <source>
        <dbReference type="EMBL" id="RWR50621.1"/>
    </source>
</evidence>
<accession>A0A443LN50</accession>
<organism evidence="2 3">
    <name type="scientific">Paenirhodobacter ferrireducens</name>
    <dbReference type="NCBI Taxonomy" id="1215032"/>
    <lineage>
        <taxon>Bacteria</taxon>
        <taxon>Pseudomonadati</taxon>
        <taxon>Pseudomonadota</taxon>
        <taxon>Alphaproteobacteria</taxon>
        <taxon>Rhodobacterales</taxon>
        <taxon>Rhodobacter group</taxon>
        <taxon>Paenirhodobacter</taxon>
    </lineage>
</organism>
<dbReference type="OrthoDB" id="9977435at2"/>
<protein>
    <submittedName>
        <fullName evidence="2">Uncharacterized protein</fullName>
    </submittedName>
</protein>
<comment type="caution">
    <text evidence="2">The sequence shown here is derived from an EMBL/GenBank/DDBJ whole genome shotgun (WGS) entry which is preliminary data.</text>
</comment>
<evidence type="ECO:0000256" key="1">
    <source>
        <dbReference type="SAM" id="MobiDB-lite"/>
    </source>
</evidence>
<evidence type="ECO:0000313" key="3">
    <source>
        <dbReference type="Proteomes" id="UP000286594"/>
    </source>
</evidence>
<feature type="region of interest" description="Disordered" evidence="1">
    <location>
        <begin position="53"/>
        <end position="87"/>
    </location>
</feature>
<proteinExistence type="predicted"/>